<name>A0ABT0H3T4_9FLAO</name>
<comment type="caution">
    <text evidence="2">The sequence shown here is derived from an EMBL/GenBank/DDBJ whole genome shotgun (WGS) entry which is preliminary data.</text>
</comment>
<proteinExistence type="predicted"/>
<evidence type="ECO:0000313" key="2">
    <source>
        <dbReference type="EMBL" id="MCK8479045.1"/>
    </source>
</evidence>
<gene>
    <name evidence="2" type="ORF">MUY34_00355</name>
</gene>
<dbReference type="CDD" id="cd00093">
    <property type="entry name" value="HTH_XRE"/>
    <property type="match status" value="1"/>
</dbReference>
<organism evidence="2 3">
    <name type="scientific">Psychroserpens algicola</name>
    <dbReference type="NCBI Taxonomy" id="1719034"/>
    <lineage>
        <taxon>Bacteria</taxon>
        <taxon>Pseudomonadati</taxon>
        <taxon>Bacteroidota</taxon>
        <taxon>Flavobacteriia</taxon>
        <taxon>Flavobacteriales</taxon>
        <taxon>Flavobacteriaceae</taxon>
        <taxon>Psychroserpens</taxon>
    </lineage>
</organism>
<dbReference type="PROSITE" id="PS50943">
    <property type="entry name" value="HTH_CROC1"/>
    <property type="match status" value="1"/>
</dbReference>
<dbReference type="SUPFAM" id="SSF47413">
    <property type="entry name" value="lambda repressor-like DNA-binding domains"/>
    <property type="match status" value="1"/>
</dbReference>
<feature type="domain" description="HTH cro/C1-type" evidence="1">
    <location>
        <begin position="19"/>
        <end position="71"/>
    </location>
</feature>
<reference evidence="2" key="1">
    <citation type="submission" date="2022-04" db="EMBL/GenBank/DDBJ databases">
        <authorList>
            <person name="Ren T."/>
        </authorList>
    </citation>
    <scope>NUCLEOTIDE SEQUENCE</scope>
    <source>
        <strain evidence="2">F63249</strain>
    </source>
</reference>
<dbReference type="EMBL" id="JALPQF010000001">
    <property type="protein sequence ID" value="MCK8479045.1"/>
    <property type="molecule type" value="Genomic_DNA"/>
</dbReference>
<dbReference type="Pfam" id="PF01381">
    <property type="entry name" value="HTH_3"/>
    <property type="match status" value="1"/>
</dbReference>
<dbReference type="RefSeq" id="WP_248411481.1">
    <property type="nucleotide sequence ID" value="NZ_JALPQF010000001.1"/>
</dbReference>
<dbReference type="InterPro" id="IPR001387">
    <property type="entry name" value="Cro/C1-type_HTH"/>
</dbReference>
<evidence type="ECO:0000259" key="1">
    <source>
        <dbReference type="PROSITE" id="PS50943"/>
    </source>
</evidence>
<sequence length="122" mass="13957">MIIPLPFYIMNKKTLLPYKQKRISHHLKLKDLAFILGIDPANLSRFEAGKTPNSKALLGYHTLFDLSTQPNIKLGLDLGYEELADKCFKLLEKLEDAPDTFKNRKRSEGLDSIIARLTNLEE</sequence>
<accession>A0ABT0H3T4</accession>
<evidence type="ECO:0000313" key="3">
    <source>
        <dbReference type="Proteomes" id="UP001203687"/>
    </source>
</evidence>
<keyword evidence="3" id="KW-1185">Reference proteome</keyword>
<dbReference type="Proteomes" id="UP001203687">
    <property type="component" value="Unassembled WGS sequence"/>
</dbReference>
<dbReference type="InterPro" id="IPR010982">
    <property type="entry name" value="Lambda_DNA-bd_dom_sf"/>
</dbReference>
<protein>
    <submittedName>
        <fullName evidence="2">Helix-turn-helix domain-containing protein</fullName>
    </submittedName>
</protein>